<evidence type="ECO:0000313" key="1">
    <source>
        <dbReference type="EMBL" id="CAF2929354.1"/>
    </source>
</evidence>
<reference evidence="1" key="1">
    <citation type="submission" date="2021-02" db="EMBL/GenBank/DDBJ databases">
        <authorList>
            <person name="Bekaert M."/>
        </authorList>
    </citation>
    <scope>NUCLEOTIDE SEQUENCE</scope>
    <source>
        <strain evidence="1">IoA-00</strain>
    </source>
</reference>
<dbReference type="Proteomes" id="UP000675881">
    <property type="component" value="Chromosome 4"/>
</dbReference>
<evidence type="ECO:0000313" key="2">
    <source>
        <dbReference type="Proteomes" id="UP000675881"/>
    </source>
</evidence>
<dbReference type="EMBL" id="HG994583">
    <property type="protein sequence ID" value="CAF2929354.1"/>
    <property type="molecule type" value="Genomic_DNA"/>
</dbReference>
<proteinExistence type="predicted"/>
<name>A0A7R8CXB1_LEPSM</name>
<keyword evidence="2" id="KW-1185">Reference proteome</keyword>
<accession>A0A7R8CXB1</accession>
<organism evidence="1 2">
    <name type="scientific">Lepeophtheirus salmonis</name>
    <name type="common">Salmon louse</name>
    <name type="synonym">Caligus salmonis</name>
    <dbReference type="NCBI Taxonomy" id="72036"/>
    <lineage>
        <taxon>Eukaryota</taxon>
        <taxon>Metazoa</taxon>
        <taxon>Ecdysozoa</taxon>
        <taxon>Arthropoda</taxon>
        <taxon>Crustacea</taxon>
        <taxon>Multicrustacea</taxon>
        <taxon>Hexanauplia</taxon>
        <taxon>Copepoda</taxon>
        <taxon>Siphonostomatoida</taxon>
        <taxon>Caligidae</taxon>
        <taxon>Lepeophtheirus</taxon>
    </lineage>
</organism>
<sequence length="215" mass="24384">MRRCCCCCIPILVGAGIFGLLGVIISLCELLVTITYLIDFEQFNPIGKNINTIYYLFEKSLADQGTIEYDEIENLVALARSITYKVILAETINASIHCLCCILMLLGIYMKRRLLMIPYLIATMILVIFSILLCFLLTGVSFLHNPIHGGISLFGTIVVVFMSIYIWAVVQRAYVFLGRRGDYNYTPAHPKGVFPDEYYPTAPQHFQMTETDKRI</sequence>
<dbReference type="AlphaFoldDB" id="A0A7R8CXB1"/>
<protein>
    <submittedName>
        <fullName evidence="1">(salmon louse) hypothetical protein</fullName>
    </submittedName>
</protein>
<gene>
    <name evidence="1" type="ORF">LSAA_9317</name>
</gene>
<dbReference type="PANTHER" id="PTHR36694">
    <property type="entry name" value="PASIFLORA 1, ISOFORM A-RELATED"/>
    <property type="match status" value="1"/>
</dbReference>
<dbReference type="PANTHER" id="PTHR36694:SF11">
    <property type="entry name" value="LP21121P-RELATED"/>
    <property type="match status" value="1"/>
</dbReference>